<accession>A0ABP9P2I6</accession>
<evidence type="ECO:0008006" key="4">
    <source>
        <dbReference type="Google" id="ProtNLM"/>
    </source>
</evidence>
<proteinExistence type="predicted"/>
<feature type="compositionally biased region" description="Basic and acidic residues" evidence="1">
    <location>
        <begin position="501"/>
        <end position="513"/>
    </location>
</feature>
<dbReference type="EMBL" id="BAABIA010000003">
    <property type="protein sequence ID" value="GAA5139359.1"/>
    <property type="molecule type" value="Genomic_DNA"/>
</dbReference>
<evidence type="ECO:0000313" key="2">
    <source>
        <dbReference type="EMBL" id="GAA5139359.1"/>
    </source>
</evidence>
<organism evidence="2 3">
    <name type="scientific">Prosthecobacter algae</name>
    <dbReference type="NCBI Taxonomy" id="1144682"/>
    <lineage>
        <taxon>Bacteria</taxon>
        <taxon>Pseudomonadati</taxon>
        <taxon>Verrucomicrobiota</taxon>
        <taxon>Verrucomicrobiia</taxon>
        <taxon>Verrucomicrobiales</taxon>
        <taxon>Verrucomicrobiaceae</taxon>
        <taxon>Prosthecobacter</taxon>
    </lineage>
</organism>
<dbReference type="InterPro" id="IPR006429">
    <property type="entry name" value="Phage_lambda_portal"/>
</dbReference>
<reference evidence="3" key="1">
    <citation type="journal article" date="2019" name="Int. J. Syst. Evol. Microbiol.">
        <title>The Global Catalogue of Microorganisms (GCM) 10K type strain sequencing project: providing services to taxonomists for standard genome sequencing and annotation.</title>
        <authorList>
            <consortium name="The Broad Institute Genomics Platform"/>
            <consortium name="The Broad Institute Genome Sequencing Center for Infectious Disease"/>
            <person name="Wu L."/>
            <person name="Ma J."/>
        </authorList>
    </citation>
    <scope>NUCLEOTIDE SEQUENCE [LARGE SCALE GENOMIC DNA]</scope>
    <source>
        <strain evidence="3">JCM 18053</strain>
    </source>
</reference>
<protein>
    <recommendedName>
        <fullName evidence="4">Lambda family phage portal protein</fullName>
    </recommendedName>
</protein>
<dbReference type="Pfam" id="PF05136">
    <property type="entry name" value="Phage_portal_2"/>
    <property type="match status" value="1"/>
</dbReference>
<evidence type="ECO:0000313" key="3">
    <source>
        <dbReference type="Proteomes" id="UP001499852"/>
    </source>
</evidence>
<name>A0ABP9P2I6_9BACT</name>
<sequence length="533" mass="60276">MSTYSPMILGPDGRPAKFDQAQELTVEAAYGSFQGAQHSRDRGYVYVPTLDTLQEVDSWSHLELLKKSRFVYNSGGGLIHRGVDGVARMVCGMGLFPYPQAKKKDWNKRLRALWARKCESKNTFDLSQKFTCGAAQQGIIRNKIKDGDLAPVLARNEDGRLRCMFYEAHQIGQGSTRVDPSQRWHHGVRLGKHNAPVAYRILGKDSKGQQTTVDVPSDNVLFCATYERFGQVRGLTRFYPILNKVLDRGEIMAALTKGIKMRAQIGYAIEQELPNQVANPAGGRGVLAPRPTTTVEVNGKRLTLEQFFGGGESMELQPGQTFKTVESDHPNENVREHLDNIVRDVAWALKYSPELLWNITQLGGANTRFIMADAQSQIETEQQELVDQFLGPWYIAWVRDMIEAGEIEDVEGWELHTWLLPKRLTVDFGRDGKLHIEQWKRGMITMKSLYGFVGDEWQLEIDQYLDERQYIKEGLQSRNLTWAEAFPEITSPDSVKAAQEAAEKADATDSMKQQLDDIHEAVCRATEKPPTRL</sequence>
<feature type="region of interest" description="Disordered" evidence="1">
    <location>
        <begin position="493"/>
        <end position="513"/>
    </location>
</feature>
<evidence type="ECO:0000256" key="1">
    <source>
        <dbReference type="SAM" id="MobiDB-lite"/>
    </source>
</evidence>
<keyword evidence="3" id="KW-1185">Reference proteome</keyword>
<gene>
    <name evidence="2" type="ORF">GCM10023213_19900</name>
</gene>
<dbReference type="Proteomes" id="UP001499852">
    <property type="component" value="Unassembled WGS sequence"/>
</dbReference>
<comment type="caution">
    <text evidence="2">The sequence shown here is derived from an EMBL/GenBank/DDBJ whole genome shotgun (WGS) entry which is preliminary data.</text>
</comment>